<dbReference type="AlphaFoldDB" id="A0A8B6X4J3"/>
<dbReference type="EC" id="2.7.7.-" evidence="2"/>
<sequence>MIPADKQQEILRRLAAAEAEHDVRVLLAVESGSRAWGFASPDSDYDGRFIHANRPDWYAAVTLEEQRDVIEYPIVDDMDINGWDLRKALRLFWKSNPAFVEWLQSPITYVERGSLRRRCRELLPEVYSIERGVHHYRSMAKTNFREHLLHERVRLKKYFYVLRALLSVRWLLEQRRPAPIEFARLLPLIDAEPGLRAAIDELLDRKRVTPELGLAPPIPAIQRFIVAELDRLERLALPVTERGEVGALLNELFRATLRETWG</sequence>
<evidence type="ECO:0000313" key="2">
    <source>
        <dbReference type="RefSeq" id="WP_028311673.1"/>
    </source>
</evidence>
<reference evidence="2" key="2">
    <citation type="journal article" date="2009" name="Nucleic Acids Res.">
        <title>Comprehensive classification of nucleotidyltransferase fold proteins: identification of novel families and their representatives in human.</title>
        <authorList>
            <person name="Kuchta K."/>
            <person name="Knizewski L."/>
            <person name="Wyrwicz L.S."/>
            <person name="Rychlewski L."/>
            <person name="Ginalski K."/>
        </authorList>
    </citation>
    <scope>NUCLEOTIDE SEQUENCE</scope>
</reference>
<dbReference type="RefSeq" id="WP_028311673.1">
    <property type="nucleotide sequence ID" value="NZ_AXWS01000013.1"/>
</dbReference>
<organism evidence="1 2">
    <name type="scientific">Derxia gummosa DSM 723</name>
    <dbReference type="NCBI Taxonomy" id="1121388"/>
    <lineage>
        <taxon>Bacteria</taxon>
        <taxon>Pseudomonadati</taxon>
        <taxon>Pseudomonadota</taxon>
        <taxon>Betaproteobacteria</taxon>
        <taxon>Burkholderiales</taxon>
        <taxon>Alcaligenaceae</taxon>
        <taxon>Derxia</taxon>
    </lineage>
</organism>
<dbReference type="Pfam" id="PF10127">
    <property type="entry name" value="RlaP"/>
    <property type="match status" value="1"/>
</dbReference>
<evidence type="ECO:0000313" key="1">
    <source>
        <dbReference type="Proteomes" id="UP000675920"/>
    </source>
</evidence>
<dbReference type="InterPro" id="IPR018775">
    <property type="entry name" value="RlaP"/>
</dbReference>
<reference evidence="2" key="1">
    <citation type="journal article" date="1999" name="Nucleic Acids Res.">
        <title>DNA polymerase beta-like nucleotidyltransferase superfamily: identification of three new families, classification and evolutionary history.</title>
        <authorList>
            <person name="Aravind L."/>
            <person name="Koonin E.V."/>
        </authorList>
    </citation>
    <scope>NUCLEOTIDE SEQUENCE</scope>
</reference>
<dbReference type="OrthoDB" id="9796845at2"/>
<dbReference type="PANTHER" id="PTHR34817">
    <property type="entry name" value="NUCLEOTIDYLTRANSFERASE"/>
    <property type="match status" value="1"/>
</dbReference>
<keyword evidence="1" id="KW-1185">Reference proteome</keyword>
<dbReference type="Proteomes" id="UP000675920">
    <property type="component" value="Unplaced"/>
</dbReference>
<accession>A0A8B6X4J3</accession>
<proteinExistence type="predicted"/>
<reference evidence="2" key="3">
    <citation type="submission" date="2025-08" db="UniProtKB">
        <authorList>
            <consortium name="RefSeq"/>
        </authorList>
    </citation>
    <scope>IDENTIFICATION</scope>
</reference>
<name>A0A8B6X4J3_9BURK</name>
<dbReference type="PANTHER" id="PTHR34817:SF2">
    <property type="entry name" value="NUCLEOTIDYLTRANSFERASE"/>
    <property type="match status" value="1"/>
</dbReference>
<protein>
    <submittedName>
        <fullName evidence="2">Nucleotidyltransferase domain-containing protein</fullName>
        <ecNumber evidence="2">2.7.7.-</ecNumber>
    </submittedName>
</protein>